<keyword evidence="6 9" id="KW-1133">Transmembrane helix</keyword>
<keyword evidence="8 9" id="KW-0472">Membrane</keyword>
<evidence type="ECO:0000256" key="5">
    <source>
        <dbReference type="ARBA" id="ARBA00022692"/>
    </source>
</evidence>
<keyword evidence="12" id="KW-1185">Reference proteome</keyword>
<evidence type="ECO:0000256" key="8">
    <source>
        <dbReference type="ARBA" id="ARBA00023136"/>
    </source>
</evidence>
<evidence type="ECO:0000256" key="4">
    <source>
        <dbReference type="ARBA" id="ARBA00022475"/>
    </source>
</evidence>
<evidence type="ECO:0000256" key="2">
    <source>
        <dbReference type="ARBA" id="ARBA00004651"/>
    </source>
</evidence>
<proteinExistence type="inferred from homology"/>
<evidence type="ECO:0000256" key="10">
    <source>
        <dbReference type="SAM" id="MobiDB-lite"/>
    </source>
</evidence>
<dbReference type="RefSeq" id="WP_191754534.1">
    <property type="nucleotide sequence ID" value="NZ_JACSQM010000006.1"/>
</dbReference>
<comment type="catalytic activity">
    <reaction evidence="1 9">
        <text>2 a quinol + O2 = 2 a quinone + 2 H2O</text>
        <dbReference type="Rhea" id="RHEA:55376"/>
        <dbReference type="ChEBI" id="CHEBI:15377"/>
        <dbReference type="ChEBI" id="CHEBI:15379"/>
        <dbReference type="ChEBI" id="CHEBI:24646"/>
        <dbReference type="ChEBI" id="CHEBI:132124"/>
    </reaction>
</comment>
<keyword evidence="7 9" id="KW-0560">Oxidoreductase</keyword>
<feature type="transmembrane region" description="Helical" evidence="9">
    <location>
        <begin position="46"/>
        <end position="67"/>
    </location>
</feature>
<evidence type="ECO:0000256" key="3">
    <source>
        <dbReference type="ARBA" id="ARBA00008079"/>
    </source>
</evidence>
<name>A0ABR8SPI0_9BACL</name>
<dbReference type="PANTHER" id="PTHR36835">
    <property type="entry name" value="CYTOCHROME BO(3) UBIQUINOL OXIDASE SUBUNIT 4"/>
    <property type="match status" value="1"/>
</dbReference>
<evidence type="ECO:0000256" key="7">
    <source>
        <dbReference type="ARBA" id="ARBA00023002"/>
    </source>
</evidence>
<keyword evidence="4 9" id="KW-1003">Cell membrane</keyword>
<comment type="function">
    <text evidence="9">Catalyzes quinol oxidation with the concomitant reduction of oxygen to water.</text>
</comment>
<dbReference type="Proteomes" id="UP000603641">
    <property type="component" value="Unassembled WGS sequence"/>
</dbReference>
<evidence type="ECO:0000313" key="12">
    <source>
        <dbReference type="Proteomes" id="UP000603641"/>
    </source>
</evidence>
<comment type="caution">
    <text evidence="11">The sequence shown here is derived from an EMBL/GenBank/DDBJ whole genome shotgun (WGS) entry which is preliminary data.</text>
</comment>
<comment type="similarity">
    <text evidence="3 9">Belongs to the cytochrome c oxidase bacterial subunit 4 family.</text>
</comment>
<gene>
    <name evidence="11" type="primary">qoxD</name>
    <name evidence="11" type="ORF">H9648_14615</name>
</gene>
<reference evidence="11 12" key="1">
    <citation type="submission" date="2020-08" db="EMBL/GenBank/DDBJ databases">
        <title>A Genomic Blueprint of the Chicken Gut Microbiome.</title>
        <authorList>
            <person name="Gilroy R."/>
            <person name="Ravi A."/>
            <person name="Getino M."/>
            <person name="Pursley I."/>
            <person name="Horton D.L."/>
            <person name="Alikhan N.-F."/>
            <person name="Baker D."/>
            <person name="Gharbi K."/>
            <person name="Hall N."/>
            <person name="Watson M."/>
            <person name="Adriaenssens E.M."/>
            <person name="Foster-Nyarko E."/>
            <person name="Jarju S."/>
            <person name="Secka A."/>
            <person name="Antonio M."/>
            <person name="Oren A."/>
            <person name="Chaudhuri R."/>
            <person name="La Ragione R.M."/>
            <person name="Hildebrand F."/>
            <person name="Pallen M.J."/>
        </authorList>
    </citation>
    <scope>NUCLEOTIDE SEQUENCE [LARGE SCALE GENOMIC DNA]</scope>
    <source>
        <strain evidence="11 12">Sa2CUA10</strain>
    </source>
</reference>
<keyword evidence="5 9" id="KW-0812">Transmembrane</keyword>
<dbReference type="NCBIfam" id="TIGR02901">
    <property type="entry name" value="QoxD"/>
    <property type="match status" value="1"/>
</dbReference>
<dbReference type="EC" id="1.10.3.-" evidence="9"/>
<protein>
    <recommendedName>
        <fullName evidence="9">Quinol oxidase subunit 4</fullName>
        <ecNumber evidence="9">1.10.3.-</ecNumber>
    </recommendedName>
</protein>
<dbReference type="InterPro" id="IPR050968">
    <property type="entry name" value="Cytochrome_c_oxidase_bac_sub4"/>
</dbReference>
<sequence length="148" mass="16315">MANKTVANEHHGFPWKHLIGFVLSIVLTLFALWIALETDLDLSMTWILIIIFGFAILQAALQLLMFMHVTENSTKSNLTSRVQIGNILFAAFVAIVIVIGSVWVMTAGHAKHDKHQHSPNTENHEDHGSHGGGSEHDSGDHGDHGNHE</sequence>
<dbReference type="InterPro" id="IPR014250">
    <property type="entry name" value="QoxD"/>
</dbReference>
<evidence type="ECO:0000313" key="11">
    <source>
        <dbReference type="EMBL" id="MBD7965293.1"/>
    </source>
</evidence>
<feature type="transmembrane region" description="Helical" evidence="9">
    <location>
        <begin position="15"/>
        <end position="34"/>
    </location>
</feature>
<organism evidence="11 12">
    <name type="scientific">Fictibacillus norfolkensis</name>
    <dbReference type="NCBI Taxonomy" id="2762233"/>
    <lineage>
        <taxon>Bacteria</taxon>
        <taxon>Bacillati</taxon>
        <taxon>Bacillota</taxon>
        <taxon>Bacilli</taxon>
        <taxon>Bacillales</taxon>
        <taxon>Fictibacillaceae</taxon>
        <taxon>Fictibacillus</taxon>
    </lineage>
</organism>
<comment type="subcellular location">
    <subcellularLocation>
        <location evidence="2 9">Cell membrane</location>
        <topology evidence="2 9">Multi-pass membrane protein</topology>
    </subcellularLocation>
</comment>
<dbReference type="EMBL" id="JACSQM010000006">
    <property type="protein sequence ID" value="MBD7965293.1"/>
    <property type="molecule type" value="Genomic_DNA"/>
</dbReference>
<accession>A0ABR8SPI0</accession>
<feature type="transmembrane region" description="Helical" evidence="9">
    <location>
        <begin position="87"/>
        <end position="106"/>
    </location>
</feature>
<evidence type="ECO:0000256" key="1">
    <source>
        <dbReference type="ARBA" id="ARBA00000725"/>
    </source>
</evidence>
<dbReference type="PANTHER" id="PTHR36835:SF1">
    <property type="entry name" value="CYTOCHROME BO(3) UBIQUINOL OXIDASE SUBUNIT 4"/>
    <property type="match status" value="1"/>
</dbReference>
<feature type="region of interest" description="Disordered" evidence="10">
    <location>
        <begin position="112"/>
        <end position="148"/>
    </location>
</feature>
<feature type="compositionally biased region" description="Basic and acidic residues" evidence="10">
    <location>
        <begin position="122"/>
        <end position="148"/>
    </location>
</feature>
<evidence type="ECO:0000256" key="6">
    <source>
        <dbReference type="ARBA" id="ARBA00022989"/>
    </source>
</evidence>
<dbReference type="InterPro" id="IPR005171">
    <property type="entry name" value="Cyt_c_oxidase_su4_prok"/>
</dbReference>
<dbReference type="Pfam" id="PF03626">
    <property type="entry name" value="COX4_pro"/>
    <property type="match status" value="1"/>
</dbReference>
<evidence type="ECO:0000256" key="9">
    <source>
        <dbReference type="RuleBase" id="RU367153"/>
    </source>
</evidence>